<evidence type="ECO:0000259" key="8">
    <source>
        <dbReference type="PROSITE" id="PS50994"/>
    </source>
</evidence>
<dbReference type="GO" id="GO:0004803">
    <property type="term" value="F:transposase activity"/>
    <property type="evidence" value="ECO:0007669"/>
    <property type="project" value="InterPro"/>
</dbReference>
<name>A0A9D2IPX2_9ACTN</name>
<dbReference type="Pfam" id="PF13276">
    <property type="entry name" value="HTH_21"/>
    <property type="match status" value="1"/>
</dbReference>
<evidence type="ECO:0000256" key="4">
    <source>
        <dbReference type="ARBA" id="ARBA00022578"/>
    </source>
</evidence>
<keyword evidence="6" id="KW-0233">DNA recombination</keyword>
<evidence type="ECO:0000256" key="5">
    <source>
        <dbReference type="ARBA" id="ARBA00023125"/>
    </source>
</evidence>
<dbReference type="GO" id="GO:0015074">
    <property type="term" value="P:DNA integration"/>
    <property type="evidence" value="ECO:0007669"/>
    <property type="project" value="InterPro"/>
</dbReference>
<comment type="function">
    <text evidence="2">Involved in the transposition of the insertion sequence.</text>
</comment>
<evidence type="ECO:0000256" key="1">
    <source>
        <dbReference type="ARBA" id="ARBA00002190"/>
    </source>
</evidence>
<dbReference type="InterPro" id="IPR001584">
    <property type="entry name" value="Integrase_cat-core"/>
</dbReference>
<proteinExistence type="inferred from homology"/>
<dbReference type="SUPFAM" id="SSF53098">
    <property type="entry name" value="Ribonuclease H-like"/>
    <property type="match status" value="1"/>
</dbReference>
<evidence type="ECO:0000313" key="9">
    <source>
        <dbReference type="EMBL" id="HIZ19078.1"/>
    </source>
</evidence>
<dbReference type="Pfam" id="PF00665">
    <property type="entry name" value="rve"/>
    <property type="match status" value="1"/>
</dbReference>
<gene>
    <name evidence="9" type="ORF">IAA22_08235</name>
</gene>
<feature type="domain" description="Integrase catalytic" evidence="8">
    <location>
        <begin position="388"/>
        <end position="551"/>
    </location>
</feature>
<dbReference type="GO" id="GO:0003677">
    <property type="term" value="F:DNA binding"/>
    <property type="evidence" value="ECO:0007669"/>
    <property type="project" value="UniProtKB-KW"/>
</dbReference>
<dbReference type="NCBIfam" id="NF033516">
    <property type="entry name" value="transpos_IS3"/>
    <property type="match status" value="1"/>
</dbReference>
<evidence type="ECO:0000256" key="2">
    <source>
        <dbReference type="ARBA" id="ARBA00002286"/>
    </source>
</evidence>
<evidence type="ECO:0000313" key="10">
    <source>
        <dbReference type="Proteomes" id="UP000824029"/>
    </source>
</evidence>
<dbReference type="Gene3D" id="3.30.420.10">
    <property type="entry name" value="Ribonuclease H-like superfamily/Ribonuclease H"/>
    <property type="match status" value="1"/>
</dbReference>
<dbReference type="AlphaFoldDB" id="A0A9D2IPX2"/>
<keyword evidence="5" id="KW-0238">DNA-binding</keyword>
<dbReference type="InterPro" id="IPR048020">
    <property type="entry name" value="Transpos_IS3"/>
</dbReference>
<dbReference type="GO" id="GO:0006313">
    <property type="term" value="P:DNA transposition"/>
    <property type="evidence" value="ECO:0007669"/>
    <property type="project" value="InterPro"/>
</dbReference>
<comment type="similarity">
    <text evidence="3">Belongs to the transposase mutator family.</text>
</comment>
<organism evidence="9 10">
    <name type="scientific">Candidatus Olsenella stercoravium</name>
    <dbReference type="NCBI Taxonomy" id="2838713"/>
    <lineage>
        <taxon>Bacteria</taxon>
        <taxon>Bacillati</taxon>
        <taxon>Actinomycetota</taxon>
        <taxon>Coriobacteriia</taxon>
        <taxon>Coriobacteriales</taxon>
        <taxon>Atopobiaceae</taxon>
        <taxon>Olsenella</taxon>
    </lineage>
</organism>
<evidence type="ECO:0000256" key="7">
    <source>
        <dbReference type="SAM" id="MobiDB-lite"/>
    </source>
</evidence>
<protein>
    <submittedName>
        <fullName evidence="9">IS3 family transposase</fullName>
    </submittedName>
</protein>
<dbReference type="EMBL" id="DXBZ01000163">
    <property type="protein sequence ID" value="HIZ19078.1"/>
    <property type="molecule type" value="Genomic_DNA"/>
</dbReference>
<reference evidence="9" key="1">
    <citation type="journal article" date="2021" name="PeerJ">
        <title>Extensive microbial diversity within the chicken gut microbiome revealed by metagenomics and culture.</title>
        <authorList>
            <person name="Gilroy R."/>
            <person name="Ravi A."/>
            <person name="Getino M."/>
            <person name="Pursley I."/>
            <person name="Horton D.L."/>
            <person name="Alikhan N.F."/>
            <person name="Baker D."/>
            <person name="Gharbi K."/>
            <person name="Hall N."/>
            <person name="Watson M."/>
            <person name="Adriaenssens E.M."/>
            <person name="Foster-Nyarko E."/>
            <person name="Jarju S."/>
            <person name="Secka A."/>
            <person name="Antonio M."/>
            <person name="Oren A."/>
            <person name="Chaudhuri R.R."/>
            <person name="La Ragione R."/>
            <person name="Hildebrand F."/>
            <person name="Pallen M.J."/>
        </authorList>
    </citation>
    <scope>NUCLEOTIDE SEQUENCE</scope>
    <source>
        <strain evidence="9">ChiHecolR3B27-1887</strain>
    </source>
</reference>
<sequence>MDTVPQDAFATLGLAEEGGEGLTGLARALLEAGVDEMMAAQADAACEATGTTRNGFRERRLVTQVGTITLRIPKLRQGTYFPDGLVERWSRVDRAVICAAAEMYAMGVSARKVGRVLERMGADRLSKDAVSRICAAFDAEVAELRSRQLPPMRFPYLWVDATYVPCRRGGHGAAAAVVTAIAVGEEGARRVVGLACVDAESYASWKGFLRGLRERGLSGVQCVTSDAHGGIVRAVRETFPGAAWQRCVVHLERDVIDACPTRAKFAFILLNEGSWSVSEMCAALKATRQGYYAWRKRPPSAHDLRDAELAAKISEIYGASRGNCGAPKVFAELKRAGERTSRKRVARLMRDSGMVGTTRGCARRPKGAAKPAAPQANAAPDLVKRDFSADGPNRAWFADITYVRTHRGWLCLAAVMDIWSRMIVGWSTSPHTTADLADDALKMAIARRRPKKGCVHHGDHGSQYVSLPLGKTMREADIGPSMGSVSSPWDNAAMESLMGLIKSECVHARTFETREHAALEIFEYIECFYNRVRIHSALDDLSPEEFEARHMGGAAKTAA</sequence>
<reference evidence="9" key="2">
    <citation type="submission" date="2021-04" db="EMBL/GenBank/DDBJ databases">
        <authorList>
            <person name="Gilroy R."/>
        </authorList>
    </citation>
    <scope>NUCLEOTIDE SEQUENCE</scope>
    <source>
        <strain evidence="9">ChiHecolR3B27-1887</strain>
    </source>
</reference>
<dbReference type="PROSITE" id="PS01007">
    <property type="entry name" value="TRANSPOSASE_MUTATOR"/>
    <property type="match status" value="1"/>
</dbReference>
<dbReference type="PANTHER" id="PTHR46889:SF4">
    <property type="entry name" value="TRANSPOSASE INSO FOR INSERTION SEQUENCE ELEMENT IS911B-RELATED"/>
    <property type="match status" value="1"/>
</dbReference>
<evidence type="ECO:0000256" key="3">
    <source>
        <dbReference type="ARBA" id="ARBA00010961"/>
    </source>
</evidence>
<dbReference type="NCBIfam" id="NF033543">
    <property type="entry name" value="transpos_IS256"/>
    <property type="match status" value="1"/>
</dbReference>
<feature type="region of interest" description="Disordered" evidence="7">
    <location>
        <begin position="356"/>
        <end position="377"/>
    </location>
</feature>
<dbReference type="InterPro" id="IPR036397">
    <property type="entry name" value="RNaseH_sf"/>
</dbReference>
<comment type="function">
    <text evidence="1">Required for the transposition of the insertion element.</text>
</comment>
<dbReference type="InterPro" id="IPR001207">
    <property type="entry name" value="Transposase_mutator"/>
</dbReference>
<dbReference type="Pfam" id="PF00872">
    <property type="entry name" value="Transposase_mut"/>
    <property type="match status" value="1"/>
</dbReference>
<dbReference type="InterPro" id="IPR025948">
    <property type="entry name" value="HTH-like_dom"/>
</dbReference>
<dbReference type="Pfam" id="PF13333">
    <property type="entry name" value="rve_2"/>
    <property type="match status" value="1"/>
</dbReference>
<dbReference type="InterPro" id="IPR050900">
    <property type="entry name" value="Transposase_IS3/IS150/IS904"/>
</dbReference>
<evidence type="ECO:0000256" key="6">
    <source>
        <dbReference type="ARBA" id="ARBA00023172"/>
    </source>
</evidence>
<dbReference type="InterPro" id="IPR012337">
    <property type="entry name" value="RNaseH-like_sf"/>
</dbReference>
<dbReference type="PANTHER" id="PTHR46889">
    <property type="entry name" value="TRANSPOSASE INSF FOR INSERTION SEQUENCE IS3B-RELATED"/>
    <property type="match status" value="1"/>
</dbReference>
<feature type="compositionally biased region" description="Low complexity" evidence="7">
    <location>
        <begin position="368"/>
        <end position="377"/>
    </location>
</feature>
<accession>A0A9D2IPX2</accession>
<dbReference type="PROSITE" id="PS50994">
    <property type="entry name" value="INTEGRASE"/>
    <property type="match status" value="1"/>
</dbReference>
<keyword evidence="4" id="KW-0815">Transposition</keyword>
<dbReference type="Proteomes" id="UP000824029">
    <property type="component" value="Unassembled WGS sequence"/>
</dbReference>
<comment type="caution">
    <text evidence="9">The sequence shown here is derived from an EMBL/GenBank/DDBJ whole genome shotgun (WGS) entry which is preliminary data.</text>
</comment>